<dbReference type="Gene3D" id="3.30.559.30">
    <property type="entry name" value="Nonribosomal peptide synthetase, condensation domain"/>
    <property type="match status" value="3"/>
</dbReference>
<evidence type="ECO:0000259" key="7">
    <source>
        <dbReference type="PROSITE" id="PS50075"/>
    </source>
</evidence>
<keyword evidence="2" id="KW-0596">Phosphopantetheine</keyword>
<dbReference type="GO" id="GO:0017000">
    <property type="term" value="P:antibiotic biosynthetic process"/>
    <property type="evidence" value="ECO:0007669"/>
    <property type="project" value="UniProtKB-KW"/>
</dbReference>
<dbReference type="GO" id="GO:0043041">
    <property type="term" value="P:amino acid activation for nonribosomal peptide biosynthetic process"/>
    <property type="evidence" value="ECO:0007669"/>
    <property type="project" value="TreeGrafter"/>
</dbReference>
<evidence type="ECO:0000256" key="1">
    <source>
        <dbReference type="ARBA" id="ARBA00001957"/>
    </source>
</evidence>
<dbReference type="Pfam" id="PF00501">
    <property type="entry name" value="AMP-binding"/>
    <property type="match status" value="1"/>
</dbReference>
<dbReference type="GO" id="GO:0031177">
    <property type="term" value="F:phosphopantetheine binding"/>
    <property type="evidence" value="ECO:0007669"/>
    <property type="project" value="InterPro"/>
</dbReference>
<dbReference type="CDD" id="cd19543">
    <property type="entry name" value="DCL_NRPS"/>
    <property type="match status" value="1"/>
</dbReference>
<feature type="region of interest" description="Disordered" evidence="6">
    <location>
        <begin position="1634"/>
        <end position="1655"/>
    </location>
</feature>
<evidence type="ECO:0000313" key="8">
    <source>
        <dbReference type="EMBL" id="RGD56485.1"/>
    </source>
</evidence>
<keyword evidence="4" id="KW-0677">Repeat</keyword>
<dbReference type="Gene3D" id="3.30.559.10">
    <property type="entry name" value="Chloramphenicol acetyltransferase-like domain"/>
    <property type="match status" value="3"/>
</dbReference>
<dbReference type="GO" id="GO:0005737">
    <property type="term" value="C:cytoplasm"/>
    <property type="evidence" value="ECO:0007669"/>
    <property type="project" value="TreeGrafter"/>
</dbReference>
<dbReference type="NCBIfam" id="TIGR01720">
    <property type="entry name" value="NRPS-para261"/>
    <property type="match status" value="1"/>
</dbReference>
<comment type="caution">
    <text evidence="8">The sequence shown here is derived from an EMBL/GenBank/DDBJ whole genome shotgun (WGS) entry which is preliminary data.</text>
</comment>
<evidence type="ECO:0000256" key="6">
    <source>
        <dbReference type="SAM" id="MobiDB-lite"/>
    </source>
</evidence>
<dbReference type="Pfam" id="PF00668">
    <property type="entry name" value="Condensation"/>
    <property type="match status" value="2"/>
</dbReference>
<dbReference type="InterPro" id="IPR045851">
    <property type="entry name" value="AMP-bd_C_sf"/>
</dbReference>
<dbReference type="RefSeq" id="WP_117484935.1">
    <property type="nucleotide sequence ID" value="NZ_QVIG01000001.1"/>
</dbReference>
<dbReference type="CDD" id="cd12117">
    <property type="entry name" value="A_NRPS_Srf_like"/>
    <property type="match status" value="1"/>
</dbReference>
<dbReference type="Gene3D" id="2.30.38.10">
    <property type="entry name" value="Luciferase, Domain 3"/>
    <property type="match status" value="1"/>
</dbReference>
<feature type="compositionally biased region" description="Pro residues" evidence="6">
    <location>
        <begin position="368"/>
        <end position="380"/>
    </location>
</feature>
<dbReference type="SUPFAM" id="SSF47336">
    <property type="entry name" value="ACP-like"/>
    <property type="match status" value="1"/>
</dbReference>
<dbReference type="Gene3D" id="3.40.50.980">
    <property type="match status" value="2"/>
</dbReference>
<dbReference type="InterPro" id="IPR020806">
    <property type="entry name" value="PKS_PP-bd"/>
</dbReference>
<dbReference type="EMBL" id="QVIG01000001">
    <property type="protein sequence ID" value="RGD56485.1"/>
    <property type="molecule type" value="Genomic_DNA"/>
</dbReference>
<name>A0A372ZML7_9ACTN</name>
<dbReference type="PROSITE" id="PS50075">
    <property type="entry name" value="CARRIER"/>
    <property type="match status" value="1"/>
</dbReference>
<dbReference type="FunFam" id="2.30.38.10:FF:000001">
    <property type="entry name" value="Non-ribosomal peptide synthetase PvdI"/>
    <property type="match status" value="1"/>
</dbReference>
<feature type="region of interest" description="Disordered" evidence="6">
    <location>
        <begin position="359"/>
        <end position="432"/>
    </location>
</feature>
<dbReference type="SUPFAM" id="SSF56801">
    <property type="entry name" value="Acetyl-CoA synthetase-like"/>
    <property type="match status" value="1"/>
</dbReference>
<organism evidence="8 9">
    <name type="scientific">Kitasatospora xanthocidica</name>
    <dbReference type="NCBI Taxonomy" id="83382"/>
    <lineage>
        <taxon>Bacteria</taxon>
        <taxon>Bacillati</taxon>
        <taxon>Actinomycetota</taxon>
        <taxon>Actinomycetes</taxon>
        <taxon>Kitasatosporales</taxon>
        <taxon>Streptomycetaceae</taxon>
        <taxon>Kitasatospora</taxon>
    </lineage>
</organism>
<dbReference type="InterPro" id="IPR009081">
    <property type="entry name" value="PP-bd_ACP"/>
</dbReference>
<protein>
    <submittedName>
        <fullName evidence="8">Amino acid adenylation domain-containing protein</fullName>
    </submittedName>
</protein>
<dbReference type="PANTHER" id="PTHR45527:SF1">
    <property type="entry name" value="FATTY ACID SYNTHASE"/>
    <property type="match status" value="1"/>
</dbReference>
<evidence type="ECO:0000313" key="9">
    <source>
        <dbReference type="Proteomes" id="UP000263377"/>
    </source>
</evidence>
<dbReference type="GO" id="GO:0003824">
    <property type="term" value="F:catalytic activity"/>
    <property type="evidence" value="ECO:0007669"/>
    <property type="project" value="InterPro"/>
</dbReference>
<dbReference type="InterPro" id="IPR036736">
    <property type="entry name" value="ACP-like_sf"/>
</dbReference>
<dbReference type="GO" id="GO:0008610">
    <property type="term" value="P:lipid biosynthetic process"/>
    <property type="evidence" value="ECO:0007669"/>
    <property type="project" value="UniProtKB-ARBA"/>
</dbReference>
<dbReference type="InterPro" id="IPR025110">
    <property type="entry name" value="AMP-bd_C"/>
</dbReference>
<keyword evidence="3" id="KW-0597">Phosphoprotein</keyword>
<keyword evidence="9" id="KW-1185">Reference proteome</keyword>
<sequence>MSQLTVEDVWPLSPLQEGLLFHASYDQDAPRDVYVGQRVLNLDGELRPEVLQASWQALLDRHASLRAGFRSRAAGDTVQVIARGVRIPWTYADLGALDEREADARAGALAATDARRFDLGLPPLLRVLLLRAGPDRYRMVVTMHHILMDGWSLPILFDELWRIYDNGGDPSVLPKVPPYRDYLAWLGRRDTDAARAAWRAMLAGTGEPTLVGPADRSGPPVMLRHVIDRIGDDLTDRLRETARDAGVTLNRVFQVAWALLVGKLSGRLDVVFGATVSGRPADVPQADRMVGLFINTVPVRVRLDAAVPFRTAMAALQDQQAALLDHQQLSLPEIQRAGGPGAVFDTLMVFQNYPRGPMAAPAADPAAPGAPRPAAPPPPGEGLGGSALRSGEQAGGPLGPGPGPEPPAPAPADGTSKPPPMPAWVSRRGPTGVRVSAGGGEEAAHYPLTVVVTPADDTEIRLDYRPDLFDERTARGLVDRMTLVLRQVAADPDVPLGRLDVLTGEERRDLDGSGNRTRRELPEATLAELFERQVRRTPAAVAVVAGDTELTYAALDRRANRLAHRLAGLGVGPETLVGVVAERSPELITALLAVVKAGAAYLPMDGRHPAGRLRAVAAQAGPAVVLVDAPNAGRGLADAGLFAPAEVLRLAAEPAEETDAEPEAGAFPPVPVRPENLMYVIYTSGSTGLPKGVAVTYGSVLAFCLDECWSSGALERVLVQANHAFDASTYEIWTTLLHGGRLVLVPPGDIDTVERGRLIAAQQVTNVHATAGHFRVLAEQAPHIFGGVREVSTGGDVVSANAVRTLLRSHPGMVVRTTYGPTETTAFTTQLPFTDPDAVPDTVPLGRPMDNTRVFVLDAFLRPVPVGMTGELYLAGAGLARGYLGRPSLTAERFVACPFPAEDEPEGARMYRTGDLAQWTPDGQLLFLGRADEQLKIRGFRVEPAEIEAVLAAHPGVAQALVVAVEDEDGHKRLAGYAVPAGGDESALDPEALREHLAGKLPDYLVPASVTVLGALPVTANGKLDRAALPRPVFAGRSAGREAATDAEELLCRLFAEVLNLEQVGPEDDFFVLGGDSITSMLLAGRAGKAGLAISPRQVFELCTPAELARVAGPVDGTAAQHAEDVPYGPVPLTPVMREVARRAGSVARAGSQAMLLTAPPGLTTGQLADALQAVLDRHEVLRARLEEDEEQLVVPEPGTSWAVAAADLVSRVDAAGLDGERLDALVDEQATAAEAALAPRDGVMLRAVLLERGAGRSGLVLLTAHHLVIDGVSWRVLVPDLALAHAALAAGGADAAGAAVAAEATSFRRWAVALAERARAQRTVDELPDWRRVVDRVEDPLADRPLDPRVDTAGGGRSRAELTVPARTAGPLLAALPAAFHAGVDDVLLSGLAAALGEWLRARGRPVPEGFLVDREAHGRVPLSEDMDLTRTLGWFTAVHPVWLETGPIDPAEVRAGGEDVARLIKRVKEQLRQRPGDGLGYGLLRYANPATRSVLAPLAAPQIGFNYLGRFGGSGEEAGSPDADTGVGSAAGGRPWTSAGEHVMPGGVDPAMPLRHVLEINGRARDLPEGPELSFVLESPAGLLGGAELADLAERWRAVLEGLVRHADEGSGGHTPSDFSLISLGQEDIDEFESAFGGGDGAKDSEKDGREGG</sequence>
<dbReference type="InterPro" id="IPR010060">
    <property type="entry name" value="NRPS_synth"/>
</dbReference>
<comment type="cofactor">
    <cofactor evidence="1">
        <name>pantetheine 4'-phosphate</name>
        <dbReference type="ChEBI" id="CHEBI:47942"/>
    </cofactor>
</comment>
<dbReference type="Gene3D" id="1.10.1200.10">
    <property type="entry name" value="ACP-like"/>
    <property type="match status" value="1"/>
</dbReference>
<evidence type="ECO:0000256" key="3">
    <source>
        <dbReference type="ARBA" id="ARBA00022553"/>
    </source>
</evidence>
<dbReference type="GO" id="GO:0044550">
    <property type="term" value="P:secondary metabolite biosynthetic process"/>
    <property type="evidence" value="ECO:0007669"/>
    <property type="project" value="TreeGrafter"/>
</dbReference>
<feature type="domain" description="Carrier" evidence="7">
    <location>
        <begin position="1042"/>
        <end position="1116"/>
    </location>
</feature>
<dbReference type="SMART" id="SM00823">
    <property type="entry name" value="PKS_PP"/>
    <property type="match status" value="1"/>
</dbReference>
<dbReference type="Proteomes" id="UP000263377">
    <property type="component" value="Unassembled WGS sequence"/>
</dbReference>
<dbReference type="InterPro" id="IPR010071">
    <property type="entry name" value="AA_adenyl_dom"/>
</dbReference>
<dbReference type="Pfam" id="PF00550">
    <property type="entry name" value="PP-binding"/>
    <property type="match status" value="1"/>
</dbReference>
<reference evidence="8 9" key="1">
    <citation type="submission" date="2018-08" db="EMBL/GenBank/DDBJ databases">
        <title>Diversity &amp; Physiological Properties of Lignin-Decomposing Actinobacteria from Soil.</title>
        <authorList>
            <person name="Roh S.G."/>
            <person name="Kim S.B."/>
        </authorList>
    </citation>
    <scope>NUCLEOTIDE SEQUENCE [LARGE SCALE GENOMIC DNA]</scope>
    <source>
        <strain evidence="8 9">MMS17-GH009</strain>
    </source>
</reference>
<dbReference type="SUPFAM" id="SSF52777">
    <property type="entry name" value="CoA-dependent acyltransferases"/>
    <property type="match status" value="5"/>
</dbReference>
<evidence type="ECO:0000256" key="4">
    <source>
        <dbReference type="ARBA" id="ARBA00022737"/>
    </source>
</evidence>
<evidence type="ECO:0000256" key="5">
    <source>
        <dbReference type="ARBA" id="ARBA00023194"/>
    </source>
</evidence>
<proteinExistence type="predicted"/>
<accession>A0A372ZML7</accession>
<dbReference type="Gene3D" id="3.30.300.30">
    <property type="match status" value="1"/>
</dbReference>
<dbReference type="FunFam" id="3.40.50.980:FF:000001">
    <property type="entry name" value="Non-ribosomal peptide synthetase"/>
    <property type="match status" value="1"/>
</dbReference>
<dbReference type="InterPro" id="IPR000873">
    <property type="entry name" value="AMP-dep_synth/lig_dom"/>
</dbReference>
<dbReference type="InterPro" id="IPR020845">
    <property type="entry name" value="AMP-binding_CS"/>
</dbReference>
<feature type="compositionally biased region" description="Basic and acidic residues" evidence="6">
    <location>
        <begin position="1643"/>
        <end position="1655"/>
    </location>
</feature>
<dbReference type="InterPro" id="IPR001242">
    <property type="entry name" value="Condensation_dom"/>
</dbReference>
<dbReference type="InterPro" id="IPR023213">
    <property type="entry name" value="CAT-like_dom_sf"/>
</dbReference>
<dbReference type="NCBIfam" id="TIGR01733">
    <property type="entry name" value="AA-adenyl-dom"/>
    <property type="match status" value="1"/>
</dbReference>
<dbReference type="PROSITE" id="PS00455">
    <property type="entry name" value="AMP_BINDING"/>
    <property type="match status" value="1"/>
</dbReference>
<dbReference type="FunFam" id="3.30.300.30:FF:000010">
    <property type="entry name" value="Enterobactin synthetase component F"/>
    <property type="match status" value="1"/>
</dbReference>
<dbReference type="PANTHER" id="PTHR45527">
    <property type="entry name" value="NONRIBOSOMAL PEPTIDE SYNTHETASE"/>
    <property type="match status" value="1"/>
</dbReference>
<feature type="compositionally biased region" description="Pro residues" evidence="6">
    <location>
        <begin position="399"/>
        <end position="410"/>
    </location>
</feature>
<keyword evidence="5" id="KW-0045">Antibiotic biosynthesis</keyword>
<gene>
    <name evidence="8" type="ORF">DR950_00595</name>
</gene>
<dbReference type="Pfam" id="PF13193">
    <property type="entry name" value="AMP-binding_C"/>
    <property type="match status" value="1"/>
</dbReference>
<evidence type="ECO:0000256" key="2">
    <source>
        <dbReference type="ARBA" id="ARBA00022450"/>
    </source>
</evidence>